<name>A0ACB8RAZ1_9AGAM</name>
<feature type="non-terminal residue" evidence="1">
    <location>
        <position position="1"/>
    </location>
</feature>
<proteinExistence type="predicted"/>
<feature type="non-terminal residue" evidence="1">
    <location>
        <position position="272"/>
    </location>
</feature>
<dbReference type="Proteomes" id="UP000814033">
    <property type="component" value="Unassembled WGS sequence"/>
</dbReference>
<evidence type="ECO:0000313" key="2">
    <source>
        <dbReference type="Proteomes" id="UP000814033"/>
    </source>
</evidence>
<evidence type="ECO:0000313" key="1">
    <source>
        <dbReference type="EMBL" id="KAI0041269.1"/>
    </source>
</evidence>
<sequence length="272" mass="30362">STAQLRGIALKHLVEGGKALGVGQSDKPLSLYNNPQLYPQIFPWLFPYGLGGIGNINGVHRVSDTRRIRDLLLYHDKRFQQEPMFPLIALNHQQIKASGLGGFLVAKQANFKSITERLHKVDMSVLNSLIDRLSKGEHITAKSEMENNCYQVIKDLDYVAGNVPGSKTSRKMMRNEIWSLISYLGAPSWFITFSPSDVSHPIALYYAGNKTAIYPTFYSQNDRVRLIANNPVAGAKFFNLMVKLFIKHVLGIDAGHDGLYGKTAGYYGTVEQ</sequence>
<reference evidence="1" key="1">
    <citation type="submission" date="2021-02" db="EMBL/GenBank/DDBJ databases">
        <authorList>
            <consortium name="DOE Joint Genome Institute"/>
            <person name="Ahrendt S."/>
            <person name="Looney B.P."/>
            <person name="Miyauchi S."/>
            <person name="Morin E."/>
            <person name="Drula E."/>
            <person name="Courty P.E."/>
            <person name="Chicoki N."/>
            <person name="Fauchery L."/>
            <person name="Kohler A."/>
            <person name="Kuo A."/>
            <person name="Labutti K."/>
            <person name="Pangilinan J."/>
            <person name="Lipzen A."/>
            <person name="Riley R."/>
            <person name="Andreopoulos W."/>
            <person name="He G."/>
            <person name="Johnson J."/>
            <person name="Barry K.W."/>
            <person name="Grigoriev I.V."/>
            <person name="Nagy L."/>
            <person name="Hibbett D."/>
            <person name="Henrissat B."/>
            <person name="Matheny P.B."/>
            <person name="Labbe J."/>
            <person name="Martin F."/>
        </authorList>
    </citation>
    <scope>NUCLEOTIDE SEQUENCE</scope>
    <source>
        <strain evidence="1">FP105234-sp</strain>
    </source>
</reference>
<reference evidence="1" key="2">
    <citation type="journal article" date="2022" name="New Phytol.">
        <title>Evolutionary transition to the ectomycorrhizal habit in the genomes of a hyperdiverse lineage of mushroom-forming fungi.</title>
        <authorList>
            <person name="Looney B."/>
            <person name="Miyauchi S."/>
            <person name="Morin E."/>
            <person name="Drula E."/>
            <person name="Courty P.E."/>
            <person name="Kohler A."/>
            <person name="Kuo A."/>
            <person name="LaButti K."/>
            <person name="Pangilinan J."/>
            <person name="Lipzen A."/>
            <person name="Riley R."/>
            <person name="Andreopoulos W."/>
            <person name="He G."/>
            <person name="Johnson J."/>
            <person name="Nolan M."/>
            <person name="Tritt A."/>
            <person name="Barry K.W."/>
            <person name="Grigoriev I.V."/>
            <person name="Nagy L.G."/>
            <person name="Hibbett D."/>
            <person name="Henrissat B."/>
            <person name="Matheny P.B."/>
            <person name="Labbe J."/>
            <person name="Martin F.M."/>
        </authorList>
    </citation>
    <scope>NUCLEOTIDE SEQUENCE</scope>
    <source>
        <strain evidence="1">FP105234-sp</strain>
    </source>
</reference>
<keyword evidence="2" id="KW-1185">Reference proteome</keyword>
<dbReference type="EMBL" id="MU276133">
    <property type="protein sequence ID" value="KAI0041269.1"/>
    <property type="molecule type" value="Genomic_DNA"/>
</dbReference>
<protein>
    <submittedName>
        <fullName evidence="1">Uncharacterized protein</fullName>
    </submittedName>
</protein>
<accession>A0ACB8RAZ1</accession>
<gene>
    <name evidence="1" type="ORF">FA95DRAFT_1476247</name>
</gene>
<organism evidence="1 2">
    <name type="scientific">Auriscalpium vulgare</name>
    <dbReference type="NCBI Taxonomy" id="40419"/>
    <lineage>
        <taxon>Eukaryota</taxon>
        <taxon>Fungi</taxon>
        <taxon>Dikarya</taxon>
        <taxon>Basidiomycota</taxon>
        <taxon>Agaricomycotina</taxon>
        <taxon>Agaricomycetes</taxon>
        <taxon>Russulales</taxon>
        <taxon>Auriscalpiaceae</taxon>
        <taxon>Auriscalpium</taxon>
    </lineage>
</organism>
<comment type="caution">
    <text evidence="1">The sequence shown here is derived from an EMBL/GenBank/DDBJ whole genome shotgun (WGS) entry which is preliminary data.</text>
</comment>